<evidence type="ECO:0000256" key="3">
    <source>
        <dbReference type="ARBA" id="ARBA00022685"/>
    </source>
</evidence>
<dbReference type="SMART" id="SM00078">
    <property type="entry name" value="IlGF"/>
    <property type="match status" value="1"/>
</dbReference>
<evidence type="ECO:0000256" key="6">
    <source>
        <dbReference type="RuleBase" id="RU000406"/>
    </source>
</evidence>
<reference evidence="10" key="1">
    <citation type="journal article" date="2021" name="Elife">
        <title>Highly contiguous assemblies of 101 drosophilid genomes.</title>
        <authorList>
            <person name="Kim B.Y."/>
            <person name="Wang J.R."/>
            <person name="Miller D.E."/>
            <person name="Barmina O."/>
            <person name="Delaney E."/>
            <person name="Thompson A."/>
            <person name="Comeault A.A."/>
            <person name="Peede D."/>
            <person name="D'Agostino E.R."/>
            <person name="Pelaez J."/>
            <person name="Aguilar J.M."/>
            <person name="Haji D."/>
            <person name="Matsunaga T."/>
            <person name="Armstrong E.E."/>
            <person name="Zych M."/>
            <person name="Ogawa Y."/>
            <person name="Stamenkovic-Radak M."/>
            <person name="Jelic M."/>
            <person name="Veselinovic M.S."/>
            <person name="Tanaskovic M."/>
            <person name="Eric P."/>
            <person name="Gao J.J."/>
            <person name="Katoh T.K."/>
            <person name="Toda M.J."/>
            <person name="Watabe H."/>
            <person name="Watada M."/>
            <person name="Davis J.S."/>
            <person name="Moyle L.C."/>
            <person name="Manoli G."/>
            <person name="Bertolini E."/>
            <person name="Kostal V."/>
            <person name="Hawley R.S."/>
            <person name="Takahashi A."/>
            <person name="Jones C.D."/>
            <person name="Price D.K."/>
            <person name="Whiteman N."/>
            <person name="Kopp A."/>
            <person name="Matute D.R."/>
            <person name="Petrov D.A."/>
        </authorList>
    </citation>
    <scope>NUCLEOTIDE SEQUENCE [LARGE SCALE GENOMIC DNA]</scope>
</reference>
<dbReference type="GeneID" id="108039286"/>
<evidence type="ECO:0000259" key="8">
    <source>
        <dbReference type="SMART" id="SM00078"/>
    </source>
</evidence>
<comment type="subcellular location">
    <subcellularLocation>
        <location evidence="6">Secreted</location>
    </subcellularLocation>
</comment>
<protein>
    <submittedName>
        <fullName evidence="11">Probable insulin-like peptide 5</fullName>
    </submittedName>
</protein>
<dbReference type="GO" id="GO:0005179">
    <property type="term" value="F:hormone activity"/>
    <property type="evidence" value="ECO:0007669"/>
    <property type="project" value="InterPro"/>
</dbReference>
<dbReference type="Gene3D" id="1.10.100.10">
    <property type="entry name" value="Insulin-like"/>
    <property type="match status" value="1"/>
</dbReference>
<dbReference type="PROSITE" id="PS00262">
    <property type="entry name" value="INSULIN"/>
    <property type="match status" value="1"/>
</dbReference>
<accession>A0A6P4E175</accession>
<dbReference type="Proteomes" id="UP001652680">
    <property type="component" value="Unassembled WGS sequence"/>
</dbReference>
<dbReference type="RefSeq" id="XP_016971720.1">
    <property type="nucleotide sequence ID" value="XM_017116231.1"/>
</dbReference>
<dbReference type="PRINTS" id="PR00276">
    <property type="entry name" value="INSULINFAMLY"/>
</dbReference>
<evidence type="ECO:0000313" key="10">
    <source>
        <dbReference type="Proteomes" id="UP001652680"/>
    </source>
</evidence>
<dbReference type="InterPro" id="IPR036438">
    <property type="entry name" value="Insulin-like_sf"/>
</dbReference>
<feature type="chain" id="PRO_5027788727" evidence="7">
    <location>
        <begin position="25"/>
        <end position="115"/>
    </location>
</feature>
<evidence type="ECO:0000313" key="9">
    <source>
        <dbReference type="EnsemblMetazoa" id="XP_016971720.1"/>
    </source>
</evidence>
<dbReference type="PANTHER" id="PTHR13647">
    <property type="entry name" value="INSULIN-LIKE PEPTIDE 2-RELATED"/>
    <property type="match status" value="1"/>
</dbReference>
<dbReference type="GO" id="GO:0005576">
    <property type="term" value="C:extracellular region"/>
    <property type="evidence" value="ECO:0007669"/>
    <property type="project" value="UniProtKB-SubCell"/>
</dbReference>
<keyword evidence="3" id="KW-0165">Cleavage on pair of basic residues</keyword>
<evidence type="ECO:0000256" key="7">
    <source>
        <dbReference type="SAM" id="SignalP"/>
    </source>
</evidence>
<organism evidence="11">
    <name type="scientific">Drosophila rhopaloa</name>
    <name type="common">Fruit fly</name>
    <dbReference type="NCBI Taxonomy" id="1041015"/>
    <lineage>
        <taxon>Eukaryota</taxon>
        <taxon>Metazoa</taxon>
        <taxon>Ecdysozoa</taxon>
        <taxon>Arthropoda</taxon>
        <taxon>Hexapoda</taxon>
        <taxon>Insecta</taxon>
        <taxon>Pterygota</taxon>
        <taxon>Neoptera</taxon>
        <taxon>Endopterygota</taxon>
        <taxon>Diptera</taxon>
        <taxon>Brachycera</taxon>
        <taxon>Muscomorpha</taxon>
        <taxon>Ephydroidea</taxon>
        <taxon>Drosophilidae</taxon>
        <taxon>Drosophila</taxon>
        <taxon>Sophophora</taxon>
    </lineage>
</organism>
<dbReference type="Pfam" id="PF00049">
    <property type="entry name" value="Insulin"/>
    <property type="match status" value="1"/>
</dbReference>
<evidence type="ECO:0000256" key="2">
    <source>
        <dbReference type="ARBA" id="ARBA00011207"/>
    </source>
</evidence>
<keyword evidence="4 7" id="KW-0732">Signal</keyword>
<evidence type="ECO:0000256" key="4">
    <source>
        <dbReference type="ARBA" id="ARBA00022729"/>
    </source>
</evidence>
<dbReference type="OrthoDB" id="10019596at2759"/>
<dbReference type="InterPro" id="IPR022352">
    <property type="entry name" value="Ins/IGF/rlx"/>
</dbReference>
<keyword evidence="6" id="KW-0964">Secreted</keyword>
<proteinExistence type="inferred from homology"/>
<keyword evidence="5" id="KW-1015">Disulfide bond</keyword>
<dbReference type="PANTHER" id="PTHR13647:SF4">
    <property type="entry name" value="INSULIN-LIKE PEPTIDE 1-RELATED"/>
    <property type="match status" value="1"/>
</dbReference>
<dbReference type="SUPFAM" id="SSF56994">
    <property type="entry name" value="Insulin-like"/>
    <property type="match status" value="1"/>
</dbReference>
<dbReference type="InterPro" id="IPR022353">
    <property type="entry name" value="Insulin_CS"/>
</dbReference>
<sequence>MKFQIRSLIPLLVILIPLLKPAEGQISCGHYLTELVMTVCDGKLNAMISKRAYPDLNLFGFENNMLENADSEEDFKPHHPRLNSMMAMPRNLRGIVDECCHRPCSIEKIQSYCQN</sequence>
<reference evidence="11" key="2">
    <citation type="submission" date="2025-04" db="UniProtKB">
        <authorList>
            <consortium name="RefSeq"/>
        </authorList>
    </citation>
    <scope>IDENTIFICATION</scope>
</reference>
<name>A0A6P4E175_DRORH</name>
<dbReference type="AlphaFoldDB" id="A0A6P4E175"/>
<keyword evidence="10" id="KW-1185">Reference proteome</keyword>
<reference evidence="9" key="3">
    <citation type="submission" date="2025-05" db="UniProtKB">
        <authorList>
            <consortium name="EnsemblMetazoa"/>
        </authorList>
    </citation>
    <scope>IDENTIFICATION</scope>
</reference>
<evidence type="ECO:0000256" key="5">
    <source>
        <dbReference type="ARBA" id="ARBA00023157"/>
    </source>
</evidence>
<gene>
    <name evidence="11" type="primary">LOC108039286</name>
    <name evidence="9" type="synonym">108039286</name>
</gene>
<feature type="signal peptide" evidence="7">
    <location>
        <begin position="1"/>
        <end position="24"/>
    </location>
</feature>
<dbReference type="EnsemblMetazoa" id="XM_017116231.1">
    <property type="protein sequence ID" value="XP_016971720.1"/>
    <property type="gene ID" value="LOC108039286"/>
</dbReference>
<evidence type="ECO:0000313" key="11">
    <source>
        <dbReference type="RefSeq" id="XP_016971720.1"/>
    </source>
</evidence>
<dbReference type="InterPro" id="IPR016179">
    <property type="entry name" value="Insulin-like"/>
</dbReference>
<evidence type="ECO:0000256" key="1">
    <source>
        <dbReference type="ARBA" id="ARBA00009034"/>
    </source>
</evidence>
<comment type="subunit">
    <text evidence="2">Heterodimer of a B chain and an A chain linked by two disulfide bonds.</text>
</comment>
<comment type="similarity">
    <text evidence="1 6">Belongs to the insulin family.</text>
</comment>
<feature type="domain" description="Insulin-like" evidence="8">
    <location>
        <begin position="25"/>
        <end position="113"/>
    </location>
</feature>